<feature type="domain" description="HTH arsR-type" evidence="4">
    <location>
        <begin position="1"/>
        <end position="88"/>
    </location>
</feature>
<evidence type="ECO:0000313" key="6">
    <source>
        <dbReference type="Proteomes" id="UP000033865"/>
    </source>
</evidence>
<dbReference type="PRINTS" id="PR00778">
    <property type="entry name" value="HTHARSR"/>
</dbReference>
<gene>
    <name evidence="5" type="ORF">UY82_C0015G0009</name>
</gene>
<dbReference type="AlphaFoldDB" id="A0A0G1Y0M3"/>
<evidence type="ECO:0000256" key="3">
    <source>
        <dbReference type="ARBA" id="ARBA00023163"/>
    </source>
</evidence>
<dbReference type="Proteomes" id="UP000033865">
    <property type="component" value="Unassembled WGS sequence"/>
</dbReference>
<evidence type="ECO:0000256" key="1">
    <source>
        <dbReference type="ARBA" id="ARBA00023015"/>
    </source>
</evidence>
<dbReference type="Pfam" id="PF01022">
    <property type="entry name" value="HTH_5"/>
    <property type="match status" value="1"/>
</dbReference>
<dbReference type="InterPro" id="IPR001845">
    <property type="entry name" value="HTH_ArsR_DNA-bd_dom"/>
</dbReference>
<dbReference type="NCBIfam" id="NF033788">
    <property type="entry name" value="HTH_metalloreg"/>
    <property type="match status" value="1"/>
</dbReference>
<dbReference type="InterPro" id="IPR036388">
    <property type="entry name" value="WH-like_DNA-bd_sf"/>
</dbReference>
<keyword evidence="2" id="KW-0238">DNA-binding</keyword>
<keyword evidence="3" id="KW-0804">Transcription</keyword>
<dbReference type="GO" id="GO:0003700">
    <property type="term" value="F:DNA-binding transcription factor activity"/>
    <property type="evidence" value="ECO:0007669"/>
    <property type="project" value="InterPro"/>
</dbReference>
<reference evidence="5 6" key="1">
    <citation type="journal article" date="2015" name="Nature">
        <title>rRNA introns, odd ribosomes, and small enigmatic genomes across a large radiation of phyla.</title>
        <authorList>
            <person name="Brown C.T."/>
            <person name="Hug L.A."/>
            <person name="Thomas B.C."/>
            <person name="Sharon I."/>
            <person name="Castelle C.J."/>
            <person name="Singh A."/>
            <person name="Wilkins M.J."/>
            <person name="Williams K.H."/>
            <person name="Banfield J.F."/>
        </authorList>
    </citation>
    <scope>NUCLEOTIDE SEQUENCE [LARGE SCALE GENOMIC DNA]</scope>
</reference>
<dbReference type="EMBL" id="LCRN01000015">
    <property type="protein sequence ID" value="KKW36680.1"/>
    <property type="molecule type" value="Genomic_DNA"/>
</dbReference>
<accession>A0A0G1Y0M3</accession>
<dbReference type="CDD" id="cd00090">
    <property type="entry name" value="HTH_ARSR"/>
    <property type="match status" value="1"/>
</dbReference>
<dbReference type="PANTHER" id="PTHR33154:SF18">
    <property type="entry name" value="ARSENICAL RESISTANCE OPERON REPRESSOR"/>
    <property type="match status" value="1"/>
</dbReference>
<dbReference type="InterPro" id="IPR051081">
    <property type="entry name" value="HTH_MetalResp_TranReg"/>
</dbReference>
<protein>
    <submittedName>
        <fullName evidence="5">Transcriptional regulator, ArsR family</fullName>
    </submittedName>
</protein>
<dbReference type="InterPro" id="IPR011991">
    <property type="entry name" value="ArsR-like_HTH"/>
</dbReference>
<dbReference type="PANTHER" id="PTHR33154">
    <property type="entry name" value="TRANSCRIPTIONAL REGULATOR, ARSR FAMILY"/>
    <property type="match status" value="1"/>
</dbReference>
<dbReference type="GO" id="GO:0003677">
    <property type="term" value="F:DNA binding"/>
    <property type="evidence" value="ECO:0007669"/>
    <property type="project" value="UniProtKB-KW"/>
</dbReference>
<dbReference type="SMART" id="SM00418">
    <property type="entry name" value="HTH_ARSR"/>
    <property type="match status" value="1"/>
</dbReference>
<evidence type="ECO:0000259" key="4">
    <source>
        <dbReference type="PROSITE" id="PS50987"/>
    </source>
</evidence>
<evidence type="ECO:0000256" key="2">
    <source>
        <dbReference type="ARBA" id="ARBA00023125"/>
    </source>
</evidence>
<dbReference type="Gene3D" id="1.10.10.10">
    <property type="entry name" value="Winged helix-like DNA-binding domain superfamily/Winged helix DNA-binding domain"/>
    <property type="match status" value="1"/>
</dbReference>
<dbReference type="PROSITE" id="PS50987">
    <property type="entry name" value="HTH_ARSR_2"/>
    <property type="match status" value="1"/>
</dbReference>
<dbReference type="InterPro" id="IPR036390">
    <property type="entry name" value="WH_DNA-bd_sf"/>
</dbReference>
<proteinExistence type="predicted"/>
<comment type="caution">
    <text evidence="5">The sequence shown here is derived from an EMBL/GenBank/DDBJ whole genome shotgun (WGS) entry which is preliminary data.</text>
</comment>
<evidence type="ECO:0000313" key="5">
    <source>
        <dbReference type="EMBL" id="KKW36680.1"/>
    </source>
</evidence>
<name>A0A0G1Y0M3_9BACT</name>
<organism evidence="5 6">
    <name type="scientific">Candidatus Uhrbacteria bacterium GW2011_GWC2_53_7</name>
    <dbReference type="NCBI Taxonomy" id="1618986"/>
    <lineage>
        <taxon>Bacteria</taxon>
        <taxon>Candidatus Uhriibacteriota</taxon>
    </lineage>
</organism>
<keyword evidence="1" id="KW-0805">Transcription regulation</keyword>
<dbReference type="SUPFAM" id="SSF46785">
    <property type="entry name" value="Winged helix' DNA-binding domain"/>
    <property type="match status" value="1"/>
</dbReference>
<sequence length="88" mass="9698">MKSKAKVKLLKALGNERRLLILERLLVHSDLCVADVADGLGISYPAAVKHLQCLERARCIDRKRSGQYVLASLDETAVLLTRAVLAID</sequence>